<evidence type="ECO:0000313" key="1">
    <source>
        <dbReference type="EMBL" id="KAJ8126362.1"/>
    </source>
</evidence>
<gene>
    <name evidence="1" type="ORF">O1611_g7277</name>
</gene>
<accession>A0ACC2JG46</accession>
<keyword evidence="2" id="KW-1185">Reference proteome</keyword>
<dbReference type="Proteomes" id="UP001153332">
    <property type="component" value="Unassembled WGS sequence"/>
</dbReference>
<name>A0ACC2JG46_9PEZI</name>
<reference evidence="1" key="1">
    <citation type="submission" date="2022-12" db="EMBL/GenBank/DDBJ databases">
        <title>Genome Sequence of Lasiodiplodia mahajangana.</title>
        <authorList>
            <person name="Buettner E."/>
        </authorList>
    </citation>
    <scope>NUCLEOTIDE SEQUENCE</scope>
    <source>
        <strain evidence="1">VT137</strain>
    </source>
</reference>
<evidence type="ECO:0000313" key="2">
    <source>
        <dbReference type="Proteomes" id="UP001153332"/>
    </source>
</evidence>
<protein>
    <submittedName>
        <fullName evidence="1">Uncharacterized protein</fullName>
    </submittedName>
</protein>
<proteinExistence type="predicted"/>
<sequence length="667" mass="73137">MQLSPLQSRLAASLIASCLVIILYLFLFAPQFAFAADLNQIPSRLDLDDALYDIDDATESFSARGPSYDPDFSLFDRSIIGRVADGTNPLDLDTPTNSNIDFGSTVAYVFEVASVSGRSAQEPNTSYELRRSLNGTQELAEGDGEDGSASDLDVGRRATPSKTLYISVNTCNQPARISPDQTTMDPPQLTMFVSTSSANVSPGPGGNEDTQKAIVFDEGAVMFNTSLDRDVYFSISAPEVSDKYFVTTLPYNYEVAVSLDGYYHSYDSTAEPNLIWVDSDASSSLLTTRNLTSTPEEVISTPPYVVFVQNTQNLGVNGIRKSYCGLSSWAQIRPLENGQSQASIGLRQGGTANLTMQEFYVTGLNASANYTGIVALNTSLSLEKRQESGSGGRMIVYNAVDFSTKPNGACTFIFNLTLCTETRYAVPGNPEKYPNGTALAAVYDDYTQRMWNNFDKVLQQTPCQAPPTERYSLARDCDDCKQAYKNWLCSVAIPRCEDFSSPDESYLRMRNINAPFPNGSFVDQSIRDAFGDQKAYSSSRNVEIDEVIQPGPYKEVLPCDYLCYELVRSCPASMGFSCPLPKSKFGFNTSYAIPDPDKELSCNYPGSAYYPSAASAIGVSWVRKKRNDLMGNAIREYLHEGVEVKVLNVWLSSVLGLANQQAKRIGT</sequence>
<organism evidence="1 2">
    <name type="scientific">Lasiodiplodia mahajangana</name>
    <dbReference type="NCBI Taxonomy" id="1108764"/>
    <lineage>
        <taxon>Eukaryota</taxon>
        <taxon>Fungi</taxon>
        <taxon>Dikarya</taxon>
        <taxon>Ascomycota</taxon>
        <taxon>Pezizomycotina</taxon>
        <taxon>Dothideomycetes</taxon>
        <taxon>Dothideomycetes incertae sedis</taxon>
        <taxon>Botryosphaeriales</taxon>
        <taxon>Botryosphaeriaceae</taxon>
        <taxon>Lasiodiplodia</taxon>
    </lineage>
</organism>
<dbReference type="EMBL" id="JAPUUL010001891">
    <property type="protein sequence ID" value="KAJ8126362.1"/>
    <property type="molecule type" value="Genomic_DNA"/>
</dbReference>
<comment type="caution">
    <text evidence="1">The sequence shown here is derived from an EMBL/GenBank/DDBJ whole genome shotgun (WGS) entry which is preliminary data.</text>
</comment>